<dbReference type="InterPro" id="IPR002197">
    <property type="entry name" value="HTH_Fis"/>
</dbReference>
<dbReference type="Pfam" id="PF00158">
    <property type="entry name" value="Sigma54_activat"/>
    <property type="match status" value="1"/>
</dbReference>
<sequence>MASMMEPAAAGAPALLVVDDEPGICNFLRRALERHSVRVETAVDAEEGEALRARSHFDVILADIRLPGRSGVEWAESLRAQGVRADIIFMTAYADLDTAVRALRAGAADFILKPFRIEQVLAAVERCLERRRLARENFVLRREGGRGALEELVGTSRAVRELDTLVRRIAPTPATVLLQGESGTGKELVARAIHRASGRRGGFVPVNCGSIASELLESELFGHAKGAFTGAHEAREGLFSVADRGTLFLDEIGEMPLAMQAKLLRAIEERRIRPVGADREVPVDVRIVAATNRNLAEEVHRGRFREDLYYRLNVVALTLPALRERREDIPLLAEHFSRRLAAELGLDPIPFAAADLEALQRHDWPGNVRELRNLIERCLLLGTLPAQALGAGAAQTGEGGYDAGLPLREVERRHILHVLEAAGGNKSEAARRLGISRKTLERKLAAWRRRGEGAAEA</sequence>
<dbReference type="PROSITE" id="PS00675">
    <property type="entry name" value="SIGMA54_INTERACT_1"/>
    <property type="match status" value="1"/>
</dbReference>
<evidence type="ECO:0000256" key="1">
    <source>
        <dbReference type="ARBA" id="ARBA00022741"/>
    </source>
</evidence>
<organism evidence="8 9">
    <name type="scientific">Inmirania thermothiophila</name>
    <dbReference type="NCBI Taxonomy" id="1750597"/>
    <lineage>
        <taxon>Bacteria</taxon>
        <taxon>Pseudomonadati</taxon>
        <taxon>Pseudomonadota</taxon>
        <taxon>Gammaproteobacteria</taxon>
        <taxon>Chromatiales</taxon>
        <taxon>Ectothiorhodospiraceae</taxon>
        <taxon>Inmirania</taxon>
    </lineage>
</organism>
<proteinExistence type="predicted"/>
<dbReference type="PROSITE" id="PS50110">
    <property type="entry name" value="RESPONSE_REGULATORY"/>
    <property type="match status" value="1"/>
</dbReference>
<evidence type="ECO:0000256" key="3">
    <source>
        <dbReference type="ARBA" id="ARBA00023015"/>
    </source>
</evidence>
<dbReference type="Pfam" id="PF02954">
    <property type="entry name" value="HTH_8"/>
    <property type="match status" value="1"/>
</dbReference>
<evidence type="ECO:0000259" key="6">
    <source>
        <dbReference type="PROSITE" id="PS50045"/>
    </source>
</evidence>
<keyword evidence="3" id="KW-0805">Transcription regulation</keyword>
<evidence type="ECO:0000313" key="8">
    <source>
        <dbReference type="EMBL" id="ROR32324.1"/>
    </source>
</evidence>
<dbReference type="PROSITE" id="PS50045">
    <property type="entry name" value="SIGMA54_INTERACT_4"/>
    <property type="match status" value="1"/>
</dbReference>
<evidence type="ECO:0000256" key="4">
    <source>
        <dbReference type="ARBA" id="ARBA00023163"/>
    </source>
</evidence>
<dbReference type="InterPro" id="IPR002078">
    <property type="entry name" value="Sigma_54_int"/>
</dbReference>
<keyword evidence="9" id="KW-1185">Reference proteome</keyword>
<dbReference type="SUPFAM" id="SSF52540">
    <property type="entry name" value="P-loop containing nucleoside triphosphate hydrolases"/>
    <property type="match status" value="1"/>
</dbReference>
<dbReference type="CDD" id="cd00156">
    <property type="entry name" value="REC"/>
    <property type="match status" value="1"/>
</dbReference>
<dbReference type="GO" id="GO:0006355">
    <property type="term" value="P:regulation of DNA-templated transcription"/>
    <property type="evidence" value="ECO:0007669"/>
    <property type="project" value="InterPro"/>
</dbReference>
<dbReference type="PANTHER" id="PTHR32071:SF91">
    <property type="entry name" value="TUNGSTATE-RESPONSIVE TWO COMPONENT SIGMA54-DEPENDENT SIGNAL TRANSDUCTION SYSTEM RESPONSE REGULATOR FIS FAMILY"/>
    <property type="match status" value="1"/>
</dbReference>
<gene>
    <name evidence="8" type="ORF">EDC57_1522</name>
</gene>
<reference evidence="8 9" key="1">
    <citation type="submission" date="2018-11" db="EMBL/GenBank/DDBJ databases">
        <title>Genomic Encyclopedia of Type Strains, Phase IV (KMG-IV): sequencing the most valuable type-strain genomes for metagenomic binning, comparative biology and taxonomic classification.</title>
        <authorList>
            <person name="Goeker M."/>
        </authorList>
    </citation>
    <scope>NUCLEOTIDE SEQUENCE [LARGE SCALE GENOMIC DNA]</scope>
    <source>
        <strain evidence="8 9">DSM 100275</strain>
    </source>
</reference>
<dbReference type="Gene3D" id="3.40.50.2300">
    <property type="match status" value="1"/>
</dbReference>
<dbReference type="Pfam" id="PF00072">
    <property type="entry name" value="Response_reg"/>
    <property type="match status" value="1"/>
</dbReference>
<feature type="domain" description="Response regulatory" evidence="7">
    <location>
        <begin position="14"/>
        <end position="128"/>
    </location>
</feature>
<dbReference type="InterPro" id="IPR058031">
    <property type="entry name" value="AAA_lid_NorR"/>
</dbReference>
<dbReference type="GO" id="GO:0000160">
    <property type="term" value="P:phosphorelay signal transduction system"/>
    <property type="evidence" value="ECO:0007669"/>
    <property type="project" value="InterPro"/>
</dbReference>
<dbReference type="SMART" id="SM00448">
    <property type="entry name" value="REC"/>
    <property type="match status" value="1"/>
</dbReference>
<comment type="caution">
    <text evidence="8">The sequence shown here is derived from an EMBL/GenBank/DDBJ whole genome shotgun (WGS) entry which is preliminary data.</text>
</comment>
<dbReference type="Gene3D" id="1.10.10.60">
    <property type="entry name" value="Homeodomain-like"/>
    <property type="match status" value="1"/>
</dbReference>
<feature type="domain" description="Sigma-54 factor interaction" evidence="6">
    <location>
        <begin position="152"/>
        <end position="380"/>
    </location>
</feature>
<evidence type="ECO:0000259" key="7">
    <source>
        <dbReference type="PROSITE" id="PS50110"/>
    </source>
</evidence>
<dbReference type="InterPro" id="IPR025662">
    <property type="entry name" value="Sigma_54_int_dom_ATP-bd_1"/>
</dbReference>
<dbReference type="SUPFAM" id="SSF52172">
    <property type="entry name" value="CheY-like"/>
    <property type="match status" value="1"/>
</dbReference>
<dbReference type="GO" id="GO:0043565">
    <property type="term" value="F:sequence-specific DNA binding"/>
    <property type="evidence" value="ECO:0007669"/>
    <property type="project" value="InterPro"/>
</dbReference>
<dbReference type="Proteomes" id="UP000276634">
    <property type="component" value="Unassembled WGS sequence"/>
</dbReference>
<dbReference type="Gene3D" id="3.40.50.300">
    <property type="entry name" value="P-loop containing nucleotide triphosphate hydrolases"/>
    <property type="match status" value="1"/>
</dbReference>
<protein>
    <submittedName>
        <fullName evidence="8">Two component Fis family sigma54 specific transcriptional regulator</fullName>
    </submittedName>
</protein>
<dbReference type="EMBL" id="RJVI01000002">
    <property type="protein sequence ID" value="ROR32324.1"/>
    <property type="molecule type" value="Genomic_DNA"/>
</dbReference>
<dbReference type="InterPro" id="IPR009057">
    <property type="entry name" value="Homeodomain-like_sf"/>
</dbReference>
<dbReference type="Gene3D" id="1.10.8.60">
    <property type="match status" value="1"/>
</dbReference>
<dbReference type="PRINTS" id="PR01590">
    <property type="entry name" value="HTHFIS"/>
</dbReference>
<dbReference type="FunFam" id="3.40.50.300:FF:000006">
    <property type="entry name" value="DNA-binding transcriptional regulator NtrC"/>
    <property type="match status" value="1"/>
</dbReference>
<dbReference type="RefSeq" id="WP_245995175.1">
    <property type="nucleotide sequence ID" value="NZ_RJVI01000002.1"/>
</dbReference>
<evidence type="ECO:0000256" key="5">
    <source>
        <dbReference type="PROSITE-ProRule" id="PRU00169"/>
    </source>
</evidence>
<dbReference type="AlphaFoldDB" id="A0A3N1Y0G4"/>
<evidence type="ECO:0000313" key="9">
    <source>
        <dbReference type="Proteomes" id="UP000276634"/>
    </source>
</evidence>
<accession>A0A3N1Y0G4</accession>
<dbReference type="InterPro" id="IPR003593">
    <property type="entry name" value="AAA+_ATPase"/>
</dbReference>
<dbReference type="InterPro" id="IPR027417">
    <property type="entry name" value="P-loop_NTPase"/>
</dbReference>
<dbReference type="InterPro" id="IPR001789">
    <property type="entry name" value="Sig_transdc_resp-reg_receiver"/>
</dbReference>
<keyword evidence="2" id="KW-0067">ATP-binding</keyword>
<dbReference type="CDD" id="cd00009">
    <property type="entry name" value="AAA"/>
    <property type="match status" value="1"/>
</dbReference>
<dbReference type="Pfam" id="PF25601">
    <property type="entry name" value="AAA_lid_14"/>
    <property type="match status" value="1"/>
</dbReference>
<keyword evidence="1" id="KW-0547">Nucleotide-binding</keyword>
<dbReference type="PROSITE" id="PS00688">
    <property type="entry name" value="SIGMA54_INTERACT_3"/>
    <property type="match status" value="1"/>
</dbReference>
<keyword evidence="5" id="KW-0597">Phosphoprotein</keyword>
<name>A0A3N1Y0G4_9GAMM</name>
<dbReference type="SUPFAM" id="SSF46689">
    <property type="entry name" value="Homeodomain-like"/>
    <property type="match status" value="1"/>
</dbReference>
<dbReference type="PANTHER" id="PTHR32071">
    <property type="entry name" value="TRANSCRIPTIONAL REGULATORY PROTEIN"/>
    <property type="match status" value="1"/>
</dbReference>
<evidence type="ECO:0000256" key="2">
    <source>
        <dbReference type="ARBA" id="ARBA00022840"/>
    </source>
</evidence>
<dbReference type="GO" id="GO:0005524">
    <property type="term" value="F:ATP binding"/>
    <property type="evidence" value="ECO:0007669"/>
    <property type="project" value="UniProtKB-KW"/>
</dbReference>
<keyword evidence="4" id="KW-0804">Transcription</keyword>
<dbReference type="InterPro" id="IPR011006">
    <property type="entry name" value="CheY-like_superfamily"/>
</dbReference>
<dbReference type="InterPro" id="IPR025944">
    <property type="entry name" value="Sigma_54_int_dom_CS"/>
</dbReference>
<feature type="modified residue" description="4-aspartylphosphate" evidence="5">
    <location>
        <position position="63"/>
    </location>
</feature>
<dbReference type="SMART" id="SM00382">
    <property type="entry name" value="AAA"/>
    <property type="match status" value="1"/>
</dbReference>